<evidence type="ECO:0000313" key="2">
    <source>
        <dbReference type="EMBL" id="MWC45245.1"/>
    </source>
</evidence>
<keyword evidence="4" id="KW-1185">Reference proteome</keyword>
<dbReference type="OrthoDB" id="9990743at2"/>
<accession>A0A1G7F2S6</accession>
<organism evidence="3 4">
    <name type="scientific">Sphingomonas carotinifaciens</name>
    <dbReference type="NCBI Taxonomy" id="1166323"/>
    <lineage>
        <taxon>Bacteria</taxon>
        <taxon>Pseudomonadati</taxon>
        <taxon>Pseudomonadota</taxon>
        <taxon>Alphaproteobacteria</taxon>
        <taxon>Sphingomonadales</taxon>
        <taxon>Sphingomonadaceae</taxon>
        <taxon>Sphingomonas</taxon>
    </lineage>
</organism>
<gene>
    <name evidence="2" type="ORF">GQR91_16645</name>
    <name evidence="3" type="ORF">SAMN05216557_101209</name>
</gene>
<dbReference type="Proteomes" id="UP000436801">
    <property type="component" value="Unassembled WGS sequence"/>
</dbReference>
<evidence type="ECO:0000313" key="3">
    <source>
        <dbReference type="EMBL" id="SDE70197.1"/>
    </source>
</evidence>
<dbReference type="EMBL" id="WSUT01000005">
    <property type="protein sequence ID" value="MWC45245.1"/>
    <property type="molecule type" value="Genomic_DNA"/>
</dbReference>
<reference evidence="3 4" key="1">
    <citation type="submission" date="2016-10" db="EMBL/GenBank/DDBJ databases">
        <authorList>
            <person name="Varghese N."/>
            <person name="Submissions S."/>
        </authorList>
    </citation>
    <scope>NUCLEOTIDE SEQUENCE [LARGE SCALE GENOMIC DNA]</scope>
    <source>
        <strain evidence="3 4">S7-754</strain>
    </source>
</reference>
<proteinExistence type="predicted"/>
<name>A0A1G7F2S6_9SPHN</name>
<dbReference type="AlphaFoldDB" id="A0A1G7F2S6"/>
<sequence>MAQDEQGQDPLPPQPLTPEEGATASDVGARKPGDTDDIGGTDAMRAETGGLAGTSR</sequence>
<dbReference type="Proteomes" id="UP000323502">
    <property type="component" value="Unassembled WGS sequence"/>
</dbReference>
<reference evidence="2 5" key="2">
    <citation type="submission" date="2019-12" db="EMBL/GenBank/DDBJ databases">
        <authorList>
            <person name="Zheng J."/>
        </authorList>
    </citation>
    <scope>NUCLEOTIDE SEQUENCE [LARGE SCALE GENOMIC DNA]</scope>
    <source>
        <strain evidence="2 5">DSM 27347</strain>
    </source>
</reference>
<dbReference type="EMBL" id="FNBI01000001">
    <property type="protein sequence ID" value="SDE70197.1"/>
    <property type="molecule type" value="Genomic_DNA"/>
</dbReference>
<evidence type="ECO:0000313" key="5">
    <source>
        <dbReference type="Proteomes" id="UP000436801"/>
    </source>
</evidence>
<protein>
    <submittedName>
        <fullName evidence="3">Uncharacterized protein</fullName>
    </submittedName>
</protein>
<evidence type="ECO:0000256" key="1">
    <source>
        <dbReference type="SAM" id="MobiDB-lite"/>
    </source>
</evidence>
<evidence type="ECO:0000313" key="4">
    <source>
        <dbReference type="Proteomes" id="UP000323502"/>
    </source>
</evidence>
<dbReference type="RefSeq" id="WP_160146715.1">
    <property type="nucleotide sequence ID" value="NZ_FNBI01000001.1"/>
</dbReference>
<feature type="region of interest" description="Disordered" evidence="1">
    <location>
        <begin position="1"/>
        <end position="56"/>
    </location>
</feature>